<dbReference type="GO" id="GO:0005886">
    <property type="term" value="C:plasma membrane"/>
    <property type="evidence" value="ECO:0007669"/>
    <property type="project" value="TreeGrafter"/>
</dbReference>
<comment type="caution">
    <text evidence="5">The sequence shown here is derived from an EMBL/GenBank/DDBJ whole genome shotgun (WGS) entry which is preliminary data.</text>
</comment>
<keyword evidence="6" id="KW-1185">Reference proteome</keyword>
<feature type="transmembrane region" description="Helical" evidence="3">
    <location>
        <begin position="191"/>
        <end position="212"/>
    </location>
</feature>
<protein>
    <recommendedName>
        <fullName evidence="4">VASt domain-containing protein</fullName>
    </recommendedName>
</protein>
<feature type="domain" description="VASt" evidence="4">
    <location>
        <begin position="1"/>
        <end position="145"/>
    </location>
</feature>
<dbReference type="GO" id="GO:0032934">
    <property type="term" value="F:sterol binding"/>
    <property type="evidence" value="ECO:0007669"/>
    <property type="project" value="TreeGrafter"/>
</dbReference>
<sequence>MVKLATTRFFSVVLMVVADANLLFIAADVIIMCSNCNVQHWHESGSMAECIVMLPCSKAGTLYAIDIETINAGVPYADTFSVYSHYCLKKISETQTSLIVYAQIKYKKTVWGLVKGFIEKNCWLGLDDYYKSLSKALYTESEEIIPTLKRKSRRRRMIRAIPRSEVENVHAAISTRSSIKVSSSRIFPSDLATLIVFGVLILLVVLNVMLYYKLWLLEDMPPYTLLDLHVLKLDFRDPPTSHDEWIKLLQKQETLHSLEMQRWQKVLKTSIQLLKQVEASLNELQHSIHPTYTSKIMSIIQNHKEAVDKAQEDL</sequence>
<dbReference type="Proteomes" id="UP001329430">
    <property type="component" value="Chromosome 1"/>
</dbReference>
<keyword evidence="3" id="KW-1133">Transmembrane helix</keyword>
<keyword evidence="2 3" id="KW-0472">Membrane</keyword>
<dbReference type="Pfam" id="PF16016">
    <property type="entry name" value="VASt"/>
    <property type="match status" value="1"/>
</dbReference>
<evidence type="ECO:0000256" key="3">
    <source>
        <dbReference type="SAM" id="Phobius"/>
    </source>
</evidence>
<evidence type="ECO:0000256" key="2">
    <source>
        <dbReference type="ARBA" id="ARBA00023136"/>
    </source>
</evidence>
<dbReference type="PROSITE" id="PS51778">
    <property type="entry name" value="VAST"/>
    <property type="match status" value="1"/>
</dbReference>
<dbReference type="InterPro" id="IPR051482">
    <property type="entry name" value="Cholesterol_transport"/>
</dbReference>
<accession>A0AAN7VJX4</accession>
<dbReference type="InterPro" id="IPR031968">
    <property type="entry name" value="VASt"/>
</dbReference>
<proteinExistence type="predicted"/>
<dbReference type="PANTHER" id="PTHR23319">
    <property type="entry name" value="GRAM DOMAIN CONTAINING 1B, ISOFORM E"/>
    <property type="match status" value="1"/>
</dbReference>
<evidence type="ECO:0000259" key="4">
    <source>
        <dbReference type="PROSITE" id="PS51778"/>
    </source>
</evidence>
<dbReference type="PANTHER" id="PTHR23319:SF4">
    <property type="entry name" value="GRAM DOMAIN CONTAINING 1B, ISOFORM E"/>
    <property type="match status" value="1"/>
</dbReference>
<dbReference type="GO" id="GO:0140268">
    <property type="term" value="C:endoplasmic reticulum-plasma membrane contact site"/>
    <property type="evidence" value="ECO:0007669"/>
    <property type="project" value="TreeGrafter"/>
</dbReference>
<feature type="transmembrane region" description="Helical" evidence="3">
    <location>
        <begin position="12"/>
        <end position="32"/>
    </location>
</feature>
<dbReference type="AlphaFoldDB" id="A0AAN7VJX4"/>
<dbReference type="EMBL" id="JAVRBK010000001">
    <property type="protein sequence ID" value="KAK5650620.1"/>
    <property type="molecule type" value="Genomic_DNA"/>
</dbReference>
<evidence type="ECO:0000313" key="5">
    <source>
        <dbReference type="EMBL" id="KAK5650620.1"/>
    </source>
</evidence>
<comment type="subcellular location">
    <subcellularLocation>
        <location evidence="1">Membrane</location>
    </subcellularLocation>
</comment>
<evidence type="ECO:0000256" key="1">
    <source>
        <dbReference type="ARBA" id="ARBA00004370"/>
    </source>
</evidence>
<dbReference type="GO" id="GO:0005789">
    <property type="term" value="C:endoplasmic reticulum membrane"/>
    <property type="evidence" value="ECO:0007669"/>
    <property type="project" value="TreeGrafter"/>
</dbReference>
<gene>
    <name evidence="5" type="ORF">RI129_001649</name>
</gene>
<organism evidence="5 6">
    <name type="scientific">Pyrocoelia pectoralis</name>
    <dbReference type="NCBI Taxonomy" id="417401"/>
    <lineage>
        <taxon>Eukaryota</taxon>
        <taxon>Metazoa</taxon>
        <taxon>Ecdysozoa</taxon>
        <taxon>Arthropoda</taxon>
        <taxon>Hexapoda</taxon>
        <taxon>Insecta</taxon>
        <taxon>Pterygota</taxon>
        <taxon>Neoptera</taxon>
        <taxon>Endopterygota</taxon>
        <taxon>Coleoptera</taxon>
        <taxon>Polyphaga</taxon>
        <taxon>Elateriformia</taxon>
        <taxon>Elateroidea</taxon>
        <taxon>Lampyridae</taxon>
        <taxon>Lampyrinae</taxon>
        <taxon>Pyrocoelia</taxon>
    </lineage>
</organism>
<name>A0AAN7VJX4_9COLE</name>
<keyword evidence="3" id="KW-0812">Transmembrane</keyword>
<evidence type="ECO:0000313" key="6">
    <source>
        <dbReference type="Proteomes" id="UP001329430"/>
    </source>
</evidence>
<dbReference type="GO" id="GO:0120015">
    <property type="term" value="F:sterol transfer activity"/>
    <property type="evidence" value="ECO:0007669"/>
    <property type="project" value="TreeGrafter"/>
</dbReference>
<reference evidence="5 6" key="1">
    <citation type="journal article" date="2024" name="Insects">
        <title>An Improved Chromosome-Level Genome Assembly of the Firefly Pyrocoelia pectoralis.</title>
        <authorList>
            <person name="Fu X."/>
            <person name="Meyer-Rochow V.B."/>
            <person name="Ballantyne L."/>
            <person name="Zhu X."/>
        </authorList>
    </citation>
    <scope>NUCLEOTIDE SEQUENCE [LARGE SCALE GENOMIC DNA]</scope>
    <source>
        <strain evidence="5">XCY_ONT2</strain>
    </source>
</reference>
<dbReference type="GO" id="GO:0032366">
    <property type="term" value="P:intracellular sterol transport"/>
    <property type="evidence" value="ECO:0007669"/>
    <property type="project" value="TreeGrafter"/>
</dbReference>